<evidence type="ECO:0000313" key="2">
    <source>
        <dbReference type="Proteomes" id="UP000516305"/>
    </source>
</evidence>
<sequence>MIAELTTITSSNSFPEMCTRMGAFLGMNEPVPENAMRRAIKDDEYANNLITCRNSVDFLQVLLNDPLNESFSESIEENTHSNGDLALKAVKAMFKWGKAGFSVVDDETLERRENACLSCEHLVKPNKSLQKLVVSQAVDKIGKRAADCTCKLCGCSISKKIKIPTESCPGAHLTQPGYNRWGEKMPR</sequence>
<evidence type="ECO:0000313" key="1">
    <source>
        <dbReference type="EMBL" id="QNR24553.1"/>
    </source>
</evidence>
<proteinExistence type="predicted"/>
<dbReference type="Proteomes" id="UP000516305">
    <property type="component" value="Chromosome"/>
</dbReference>
<protein>
    <submittedName>
        <fullName evidence="1">Uncharacterized protein</fullName>
    </submittedName>
</protein>
<keyword evidence="2" id="KW-1185">Reference proteome</keyword>
<accession>A0A7H0VFQ5</accession>
<dbReference type="AlphaFoldDB" id="A0A7H0VFQ5"/>
<organism evidence="1 2">
    <name type="scientific">Croceimicrobium hydrocarbonivorans</name>
    <dbReference type="NCBI Taxonomy" id="2761580"/>
    <lineage>
        <taxon>Bacteria</taxon>
        <taxon>Pseudomonadati</taxon>
        <taxon>Bacteroidota</taxon>
        <taxon>Flavobacteriia</taxon>
        <taxon>Flavobacteriales</taxon>
        <taxon>Owenweeksiaceae</taxon>
        <taxon>Croceimicrobium</taxon>
    </lineage>
</organism>
<gene>
    <name evidence="1" type="ORF">H4K34_01550</name>
</gene>
<name>A0A7H0VFQ5_9FLAO</name>
<dbReference type="KEGG" id="chyd:H4K34_01550"/>
<reference evidence="1 2" key="1">
    <citation type="submission" date="2020-08" db="EMBL/GenBank/DDBJ databases">
        <title>Croceimicrobium hydrocarbonivorans gen. nov., sp. nov., a novel marine bacterium isolated from a bacterial consortium that degrades polyethylene terephthalate.</title>
        <authorList>
            <person name="Liu R."/>
        </authorList>
    </citation>
    <scope>NUCLEOTIDE SEQUENCE [LARGE SCALE GENOMIC DNA]</scope>
    <source>
        <strain evidence="1 2">A20-9</strain>
    </source>
</reference>
<dbReference type="RefSeq" id="WP_210759079.1">
    <property type="nucleotide sequence ID" value="NZ_CP060139.1"/>
</dbReference>
<dbReference type="EMBL" id="CP060139">
    <property type="protein sequence ID" value="QNR24553.1"/>
    <property type="molecule type" value="Genomic_DNA"/>
</dbReference>